<keyword evidence="3" id="KW-1185">Reference proteome</keyword>
<dbReference type="AlphaFoldDB" id="A0A4P8IF37"/>
<dbReference type="OrthoDB" id="1779993at2"/>
<gene>
    <name evidence="2" type="ORF">AR1Y2_0900</name>
</gene>
<protein>
    <recommendedName>
        <fullName evidence="4">DUF1700 domain-containing protein</fullName>
    </recommendedName>
</protein>
<evidence type="ECO:0000313" key="3">
    <source>
        <dbReference type="Proteomes" id="UP000298653"/>
    </source>
</evidence>
<dbReference type="EMBL" id="CP040058">
    <property type="protein sequence ID" value="QCP34354.1"/>
    <property type="molecule type" value="Genomic_DNA"/>
</dbReference>
<keyword evidence="1" id="KW-1133">Transmembrane helix</keyword>
<dbReference type="KEGG" id="arf:AR1Y2_0900"/>
<name>A0A4P8IF37_9FIRM</name>
<organism evidence="2 3">
    <name type="scientific">Anaerostipes rhamnosivorans</name>
    <dbReference type="NCBI Taxonomy" id="1229621"/>
    <lineage>
        <taxon>Bacteria</taxon>
        <taxon>Bacillati</taxon>
        <taxon>Bacillota</taxon>
        <taxon>Clostridia</taxon>
        <taxon>Lachnospirales</taxon>
        <taxon>Lachnospiraceae</taxon>
        <taxon>Anaerostipes</taxon>
    </lineage>
</organism>
<keyword evidence="1" id="KW-0472">Membrane</keyword>
<proteinExistence type="predicted"/>
<evidence type="ECO:0008006" key="4">
    <source>
        <dbReference type="Google" id="ProtNLM"/>
    </source>
</evidence>
<reference evidence="2 3" key="1">
    <citation type="submission" date="2019-05" db="EMBL/GenBank/DDBJ databases">
        <title>Complete genome sequencing of Anaerostipes rhamnosivorans.</title>
        <authorList>
            <person name="Bui T.P.N."/>
            <person name="de Vos W.M."/>
        </authorList>
    </citation>
    <scope>NUCLEOTIDE SEQUENCE [LARGE SCALE GENOMIC DNA]</scope>
    <source>
        <strain evidence="2 3">1y2</strain>
    </source>
</reference>
<evidence type="ECO:0000256" key="1">
    <source>
        <dbReference type="SAM" id="Phobius"/>
    </source>
</evidence>
<dbReference type="Pfam" id="PF22564">
    <property type="entry name" value="HAAS"/>
    <property type="match status" value="1"/>
</dbReference>
<evidence type="ECO:0000313" key="2">
    <source>
        <dbReference type="EMBL" id="QCP34354.1"/>
    </source>
</evidence>
<dbReference type="Proteomes" id="UP000298653">
    <property type="component" value="Chromosome"/>
</dbReference>
<dbReference type="RefSeq" id="WP_137327908.1">
    <property type="nucleotide sequence ID" value="NZ_CP040058.1"/>
</dbReference>
<accession>A0A4P8IF37</accession>
<sequence>MTKYEFLKELRETLEGQVAESEIEDSVSYYRDYFSRQEAAGRTEREILEELGSPRLIAKSIIETKGGEQIYYEDTYEEPAGEEQSSSKVFVFDSFLSKIGCLAALIIVVVLVGSVFAVALRFIGPLILILLLIYLIKNVFGKR</sequence>
<keyword evidence="1" id="KW-0812">Transmembrane</keyword>
<feature type="transmembrane region" description="Helical" evidence="1">
    <location>
        <begin position="95"/>
        <end position="116"/>
    </location>
</feature>
<feature type="transmembrane region" description="Helical" evidence="1">
    <location>
        <begin position="122"/>
        <end position="140"/>
    </location>
</feature>